<sequence>MNKPLLAIAICGIFLLQSCATILSGSGDRVEVKSGNPAGAKVYLDGNFVGNAPNKIKVSKNSLRDGAIISINAPGHQDRQIKVTRKVMVGYVLLDLCLGLVPLGVDFLTGAIYKANPKEINYDLNSGNLSANL</sequence>
<comment type="caution">
    <text evidence="3">The sequence shown here is derived from an EMBL/GenBank/DDBJ whole genome shotgun (WGS) entry which is preliminary data.</text>
</comment>
<keyword evidence="4" id="KW-1185">Reference proteome</keyword>
<evidence type="ECO:0000259" key="2">
    <source>
        <dbReference type="Pfam" id="PF08308"/>
    </source>
</evidence>
<evidence type="ECO:0000313" key="3">
    <source>
        <dbReference type="EMBL" id="MFD1632005.1"/>
    </source>
</evidence>
<protein>
    <submittedName>
        <fullName evidence="3">PEGA domain-containing protein</fullName>
    </submittedName>
</protein>
<feature type="signal peptide" evidence="1">
    <location>
        <begin position="1"/>
        <end position="20"/>
    </location>
</feature>
<evidence type="ECO:0000313" key="4">
    <source>
        <dbReference type="Proteomes" id="UP001597118"/>
    </source>
</evidence>
<dbReference type="Pfam" id="PF08308">
    <property type="entry name" value="PEGA"/>
    <property type="match status" value="1"/>
</dbReference>
<dbReference type="RefSeq" id="WP_379664327.1">
    <property type="nucleotide sequence ID" value="NZ_JBHUDG010000051.1"/>
</dbReference>
<keyword evidence="1" id="KW-0732">Signal</keyword>
<dbReference type="Proteomes" id="UP001597118">
    <property type="component" value="Unassembled WGS sequence"/>
</dbReference>
<name>A0ABW4IGT4_9SPHI</name>
<reference evidence="4" key="1">
    <citation type="journal article" date="2019" name="Int. J. Syst. Evol. Microbiol.">
        <title>The Global Catalogue of Microorganisms (GCM) 10K type strain sequencing project: providing services to taxonomists for standard genome sequencing and annotation.</title>
        <authorList>
            <consortium name="The Broad Institute Genomics Platform"/>
            <consortium name="The Broad Institute Genome Sequencing Center for Infectious Disease"/>
            <person name="Wu L."/>
            <person name="Ma J."/>
        </authorList>
    </citation>
    <scope>NUCLEOTIDE SEQUENCE [LARGE SCALE GENOMIC DNA]</scope>
    <source>
        <strain evidence="4">CCUG 53762</strain>
    </source>
</reference>
<dbReference type="EMBL" id="JBHUDG010000051">
    <property type="protein sequence ID" value="MFD1632005.1"/>
    <property type="molecule type" value="Genomic_DNA"/>
</dbReference>
<gene>
    <name evidence="3" type="ORF">ACFSAH_19190</name>
</gene>
<feature type="chain" id="PRO_5045772516" evidence="1">
    <location>
        <begin position="21"/>
        <end position="133"/>
    </location>
</feature>
<organism evidence="3 4">
    <name type="scientific">Pseudopedobacter beijingensis</name>
    <dbReference type="NCBI Taxonomy" id="1207056"/>
    <lineage>
        <taxon>Bacteria</taxon>
        <taxon>Pseudomonadati</taxon>
        <taxon>Bacteroidota</taxon>
        <taxon>Sphingobacteriia</taxon>
        <taxon>Sphingobacteriales</taxon>
        <taxon>Sphingobacteriaceae</taxon>
        <taxon>Pseudopedobacter</taxon>
    </lineage>
</organism>
<proteinExistence type="predicted"/>
<dbReference type="PROSITE" id="PS51257">
    <property type="entry name" value="PROKAR_LIPOPROTEIN"/>
    <property type="match status" value="1"/>
</dbReference>
<evidence type="ECO:0000256" key="1">
    <source>
        <dbReference type="SAM" id="SignalP"/>
    </source>
</evidence>
<feature type="domain" description="PEGA" evidence="2">
    <location>
        <begin position="36"/>
        <end position="58"/>
    </location>
</feature>
<accession>A0ABW4IGT4</accession>
<dbReference type="InterPro" id="IPR013229">
    <property type="entry name" value="PEGA"/>
</dbReference>